<organism evidence="1 2">
    <name type="scientific">Streptomyces thermocarboxydovorans</name>
    <dbReference type="NCBI Taxonomy" id="59298"/>
    <lineage>
        <taxon>Bacteria</taxon>
        <taxon>Bacillati</taxon>
        <taxon>Actinomycetota</taxon>
        <taxon>Actinomycetes</taxon>
        <taxon>Kitasatosporales</taxon>
        <taxon>Streptomycetaceae</taxon>
        <taxon>Streptomyces</taxon>
    </lineage>
</organism>
<dbReference type="EMBL" id="BAAAGU010000042">
    <property type="protein sequence ID" value="GAA0657311.1"/>
    <property type="molecule type" value="Genomic_DNA"/>
</dbReference>
<dbReference type="InterPro" id="IPR011990">
    <property type="entry name" value="TPR-like_helical_dom_sf"/>
</dbReference>
<dbReference type="Proteomes" id="UP001500724">
    <property type="component" value="Unassembled WGS sequence"/>
</dbReference>
<name>A0ABN1HKW6_9ACTN</name>
<dbReference type="Pfam" id="PF13374">
    <property type="entry name" value="TPR_10"/>
    <property type="match status" value="1"/>
</dbReference>
<protein>
    <recommendedName>
        <fullName evidence="3">Tetratricopeptide repeat protein</fullName>
    </recommendedName>
</protein>
<dbReference type="SUPFAM" id="SSF48452">
    <property type="entry name" value="TPR-like"/>
    <property type="match status" value="2"/>
</dbReference>
<evidence type="ECO:0008006" key="3">
    <source>
        <dbReference type="Google" id="ProtNLM"/>
    </source>
</evidence>
<evidence type="ECO:0000313" key="2">
    <source>
        <dbReference type="Proteomes" id="UP001500724"/>
    </source>
</evidence>
<dbReference type="RefSeq" id="WP_344003718.1">
    <property type="nucleotide sequence ID" value="NZ_BAAAGU010000042.1"/>
</dbReference>
<sequence>MNIFRRRGRGDAERMTGTPVDEAKALYDAGRYAEAETAARAVARSRPRDDQYGAMALNIAALAAGAQGHGAEAVATYDEALVVFSRIFGAGHWLTLKLRSDRAQQLTALGRHAECEAECTTVAATAARGTGPEMARLAAAARNGLVFALNAQGRHQEAETVAREALTAHTVRDRMSLVLRLGLARALNGQARHEEALSEARGADELYRALPEHERHPDQGAVELASATSLFGLQRTAEARHQAASAHDVCVASFGPEHRRSVEARELLERIGSAHP</sequence>
<proteinExistence type="predicted"/>
<reference evidence="1 2" key="1">
    <citation type="journal article" date="2019" name="Int. J. Syst. Evol. Microbiol.">
        <title>The Global Catalogue of Microorganisms (GCM) 10K type strain sequencing project: providing services to taxonomists for standard genome sequencing and annotation.</title>
        <authorList>
            <consortium name="The Broad Institute Genomics Platform"/>
            <consortium name="The Broad Institute Genome Sequencing Center for Infectious Disease"/>
            <person name="Wu L."/>
            <person name="Ma J."/>
        </authorList>
    </citation>
    <scope>NUCLEOTIDE SEQUENCE [LARGE SCALE GENOMIC DNA]</scope>
    <source>
        <strain evidence="1 2">JCM 10367</strain>
    </source>
</reference>
<evidence type="ECO:0000313" key="1">
    <source>
        <dbReference type="EMBL" id="GAA0657311.1"/>
    </source>
</evidence>
<accession>A0ABN1HKW6</accession>
<comment type="caution">
    <text evidence="1">The sequence shown here is derived from an EMBL/GenBank/DDBJ whole genome shotgun (WGS) entry which is preliminary data.</text>
</comment>
<keyword evidence="2" id="KW-1185">Reference proteome</keyword>
<dbReference type="Gene3D" id="1.25.40.10">
    <property type="entry name" value="Tetratricopeptide repeat domain"/>
    <property type="match status" value="1"/>
</dbReference>
<gene>
    <name evidence="1" type="ORF">GCM10009535_40430</name>
</gene>